<organism evidence="1 2">
    <name type="scientific">Aspergillus welwitschiae</name>
    <dbReference type="NCBI Taxonomy" id="1341132"/>
    <lineage>
        <taxon>Eukaryota</taxon>
        <taxon>Fungi</taxon>
        <taxon>Dikarya</taxon>
        <taxon>Ascomycota</taxon>
        <taxon>Pezizomycotina</taxon>
        <taxon>Eurotiomycetes</taxon>
        <taxon>Eurotiomycetidae</taxon>
        <taxon>Eurotiales</taxon>
        <taxon>Aspergillaceae</taxon>
        <taxon>Aspergillus</taxon>
        <taxon>Aspergillus subgen. Circumdati</taxon>
    </lineage>
</organism>
<name>A0A3F3Q2Y3_9EURO</name>
<accession>A0A3F3Q2Y3</accession>
<reference evidence="1 2" key="1">
    <citation type="submission" date="2018-07" db="EMBL/GenBank/DDBJ databases">
        <title>The genomes of Aspergillus section Nigri reveals drivers in fungal speciation.</title>
        <authorList>
            <consortium name="DOE Joint Genome Institute"/>
            <person name="Vesth T.C."/>
            <person name="Nybo J."/>
            <person name="Theobald S."/>
            <person name="Brandl J."/>
            <person name="Frisvad J.C."/>
            <person name="Nielsen K.F."/>
            <person name="Lyhne E.K."/>
            <person name="Kogle M.E."/>
            <person name="Kuo A."/>
            <person name="Riley R."/>
            <person name="Clum A."/>
            <person name="Nolan M."/>
            <person name="Lipzen A."/>
            <person name="Salamov A."/>
            <person name="Henrissat B."/>
            <person name="Wiebenga A."/>
            <person name="De vries R.P."/>
            <person name="Grigoriev I.V."/>
            <person name="Mortensen U.H."/>
            <person name="Andersen M.R."/>
            <person name="Baker S.E."/>
        </authorList>
    </citation>
    <scope>NUCLEOTIDE SEQUENCE [LARGE SCALE GENOMIC DNA]</scope>
    <source>
        <strain evidence="1 2">CBS 139.54b</strain>
    </source>
</reference>
<dbReference type="Proteomes" id="UP000253729">
    <property type="component" value="Unassembled WGS sequence"/>
</dbReference>
<protein>
    <submittedName>
        <fullName evidence="1">Uncharacterized protein</fullName>
    </submittedName>
</protein>
<sequence length="76" mass="8574">MIWCPRPSRNSLPLSASLITTQALRSPCLSHTREKYLWQRNEETGDDLYRLEHCLGAIKSPTFHGIVSGCTNGTEQ</sequence>
<dbReference type="AlphaFoldDB" id="A0A3F3Q2Y3"/>
<dbReference type="GeneID" id="38134575"/>
<evidence type="ECO:0000313" key="2">
    <source>
        <dbReference type="Proteomes" id="UP000253729"/>
    </source>
</evidence>
<evidence type="ECO:0000313" key="1">
    <source>
        <dbReference type="EMBL" id="RDH33584.1"/>
    </source>
</evidence>
<proteinExistence type="predicted"/>
<dbReference type="RefSeq" id="XP_026626606.1">
    <property type="nucleotide sequence ID" value="XM_026766219.1"/>
</dbReference>
<keyword evidence="2" id="KW-1185">Reference proteome</keyword>
<gene>
    <name evidence="1" type="ORF">BDQ94DRAFT_143373</name>
</gene>
<dbReference type="EMBL" id="KZ852046">
    <property type="protein sequence ID" value="RDH33584.1"/>
    <property type="molecule type" value="Genomic_DNA"/>
</dbReference>